<dbReference type="STRING" id="624147.SAMN04487970_106019"/>
<organism evidence="1 2">
    <name type="scientific">Paenibacillus tianmuensis</name>
    <dbReference type="NCBI Taxonomy" id="624147"/>
    <lineage>
        <taxon>Bacteria</taxon>
        <taxon>Bacillati</taxon>
        <taxon>Bacillota</taxon>
        <taxon>Bacilli</taxon>
        <taxon>Bacillales</taxon>
        <taxon>Paenibacillaceae</taxon>
        <taxon>Paenibacillus</taxon>
    </lineage>
</organism>
<keyword evidence="2" id="KW-1185">Reference proteome</keyword>
<name>A0A1G4TRE0_9BACL</name>
<reference evidence="2" key="1">
    <citation type="submission" date="2016-10" db="EMBL/GenBank/DDBJ databases">
        <authorList>
            <person name="Varghese N."/>
            <person name="Submissions S."/>
        </authorList>
    </citation>
    <scope>NUCLEOTIDE SEQUENCE [LARGE SCALE GENOMIC DNA]</scope>
    <source>
        <strain evidence="2">CGMCC 1.8946</strain>
    </source>
</reference>
<dbReference type="EMBL" id="FMTT01000060">
    <property type="protein sequence ID" value="SCW83189.1"/>
    <property type="molecule type" value="Genomic_DNA"/>
</dbReference>
<accession>A0A1G4TRE0</accession>
<dbReference type="AlphaFoldDB" id="A0A1G4TRE0"/>
<sequence length="94" mass="10966">MLVNLQTESRGAWLMPSGPVFLMFDFTGMPDFSLRNLRRETVDAPKPSAVVYRKNLLLNRRMVNLLKSEYGGGPAHNFFCKRLYRRCSRLVCFY</sequence>
<protein>
    <submittedName>
        <fullName evidence="1">Uncharacterized protein</fullName>
    </submittedName>
</protein>
<evidence type="ECO:0000313" key="1">
    <source>
        <dbReference type="EMBL" id="SCW83189.1"/>
    </source>
</evidence>
<evidence type="ECO:0000313" key="2">
    <source>
        <dbReference type="Proteomes" id="UP000198601"/>
    </source>
</evidence>
<proteinExistence type="predicted"/>
<dbReference type="Proteomes" id="UP000198601">
    <property type="component" value="Unassembled WGS sequence"/>
</dbReference>
<gene>
    <name evidence="1" type="ORF">SAMN04487970_106019</name>
</gene>